<keyword evidence="2" id="KW-0472">Membrane</keyword>
<protein>
    <submittedName>
        <fullName evidence="3">Uncharacterized protein</fullName>
    </submittedName>
</protein>
<evidence type="ECO:0000256" key="1">
    <source>
        <dbReference type="SAM" id="MobiDB-lite"/>
    </source>
</evidence>
<reference evidence="3 4" key="1">
    <citation type="submission" date="2013-06" db="EMBL/GenBank/DDBJ databases">
        <title>The draft sequence of the Mycobacterium elephantis genome.</title>
        <authorList>
            <person name="Pettersson F.B."/>
            <person name="Das S."/>
            <person name="Dasgupta S."/>
            <person name="Bhattacharya A."/>
            <person name="Kirsebom L.A."/>
        </authorList>
    </citation>
    <scope>NUCLEOTIDE SEQUENCE [LARGE SCALE GENOMIC DNA]</scope>
    <source>
        <strain evidence="3 4">DSM 44368</strain>
    </source>
</reference>
<dbReference type="Proteomes" id="UP000287177">
    <property type="component" value="Unassembled WGS sequence"/>
</dbReference>
<evidence type="ECO:0000313" key="4">
    <source>
        <dbReference type="Proteomes" id="UP000287177"/>
    </source>
</evidence>
<feature type="transmembrane region" description="Helical" evidence="2">
    <location>
        <begin position="57"/>
        <end position="78"/>
    </location>
</feature>
<feature type="transmembrane region" description="Helical" evidence="2">
    <location>
        <begin position="32"/>
        <end position="50"/>
    </location>
</feature>
<feature type="region of interest" description="Disordered" evidence="1">
    <location>
        <begin position="130"/>
        <end position="151"/>
    </location>
</feature>
<name>A0A439E0K3_9MYCO</name>
<gene>
    <name evidence="3" type="ORF">MELE44368_01730</name>
</gene>
<keyword evidence="2" id="KW-1133">Transmembrane helix</keyword>
<organism evidence="3 4">
    <name type="scientific">Mycolicibacterium elephantis DSM 44368</name>
    <dbReference type="NCBI Taxonomy" id="1335622"/>
    <lineage>
        <taxon>Bacteria</taxon>
        <taxon>Bacillati</taxon>
        <taxon>Actinomycetota</taxon>
        <taxon>Actinomycetes</taxon>
        <taxon>Mycobacteriales</taxon>
        <taxon>Mycobacteriaceae</taxon>
        <taxon>Mycolicibacterium</taxon>
    </lineage>
</organism>
<proteinExistence type="predicted"/>
<evidence type="ECO:0000256" key="2">
    <source>
        <dbReference type="SAM" id="Phobius"/>
    </source>
</evidence>
<dbReference type="AlphaFoldDB" id="A0A439E0K3"/>
<keyword evidence="2" id="KW-0812">Transmembrane</keyword>
<comment type="caution">
    <text evidence="3">The sequence shown here is derived from an EMBL/GenBank/DDBJ whole genome shotgun (WGS) entry which is preliminary data.</text>
</comment>
<sequence>MTVSGYNINDGQDVLKSIYVKLGVEPSVQSPGAWAAIVGLINAVAGWMYLWTALRSLASVVVVLAAGVGFLVFLGNLINLESMMGEVSVSGFYTVGFGLLLACAVGLILIALGITAFVLERVSIAAPSPREMGERRTQGATRWSRLGRALE</sequence>
<accession>A0A439E0K3</accession>
<keyword evidence="4" id="KW-1185">Reference proteome</keyword>
<feature type="transmembrane region" description="Helical" evidence="2">
    <location>
        <begin position="90"/>
        <end position="119"/>
    </location>
</feature>
<dbReference type="EMBL" id="ATDN01000001">
    <property type="protein sequence ID" value="RWA23956.1"/>
    <property type="molecule type" value="Genomic_DNA"/>
</dbReference>
<evidence type="ECO:0000313" key="3">
    <source>
        <dbReference type="EMBL" id="RWA23956.1"/>
    </source>
</evidence>